<dbReference type="STRING" id="1285928.SAMN04487894_103230"/>
<dbReference type="AlphaFoldDB" id="A0A1G6NCK1"/>
<dbReference type="InterPro" id="IPR037883">
    <property type="entry name" value="Knr4/Smi1-like_sf"/>
</dbReference>
<dbReference type="OrthoDB" id="1190024at2"/>
<dbReference type="SUPFAM" id="SSF160631">
    <property type="entry name" value="SMI1/KNR4-like"/>
    <property type="match status" value="1"/>
</dbReference>
<protein>
    <recommendedName>
        <fullName evidence="3">SMI1 / KNR4 family (SUKH-1)</fullName>
    </recommendedName>
</protein>
<evidence type="ECO:0000313" key="2">
    <source>
        <dbReference type="Proteomes" id="UP000198757"/>
    </source>
</evidence>
<dbReference type="Proteomes" id="UP000198757">
    <property type="component" value="Unassembled WGS sequence"/>
</dbReference>
<name>A0A1G6NCK1_NIADE</name>
<accession>A0A1G6NCK1</accession>
<keyword evidence="2" id="KW-1185">Reference proteome</keyword>
<sequence>MQQLKRIRVKLEQLSNTDIKRELFGAGTHQYRLNPVLRPAQVREFEKAHQVQLPEGYAAFLTSIGDGGAGPFYGLRQLEMTRICFFDHTGLEDHQYFDLAHPFPHTEKWNMEAELEAVDAQLDAACEAGNEQLEEQLFEKKWDLISGTEHDQGRLYLADYGCGVQVSLIVNGKEKGNMWTDDRINDGGIYPSVELGNTGKISFLDWYELWLDNGLRKMQNTLRAALTGV</sequence>
<gene>
    <name evidence="1" type="ORF">SAMN04487894_103230</name>
</gene>
<evidence type="ECO:0000313" key="1">
    <source>
        <dbReference type="EMBL" id="SDC65553.1"/>
    </source>
</evidence>
<organism evidence="1 2">
    <name type="scientific">Niabella drilacis (strain DSM 25811 / CCM 8410 / CCUG 62505 / LMG 26954 / E90)</name>
    <dbReference type="NCBI Taxonomy" id="1285928"/>
    <lineage>
        <taxon>Bacteria</taxon>
        <taxon>Pseudomonadati</taxon>
        <taxon>Bacteroidota</taxon>
        <taxon>Chitinophagia</taxon>
        <taxon>Chitinophagales</taxon>
        <taxon>Chitinophagaceae</taxon>
        <taxon>Niabella</taxon>
    </lineage>
</organism>
<reference evidence="2" key="1">
    <citation type="submission" date="2016-10" db="EMBL/GenBank/DDBJ databases">
        <authorList>
            <person name="Varghese N."/>
            <person name="Submissions S."/>
        </authorList>
    </citation>
    <scope>NUCLEOTIDE SEQUENCE [LARGE SCALE GENOMIC DNA]</scope>
    <source>
        <strain evidence="2">DSM 25811 / CCM 8410 / LMG 26954 / E90</strain>
    </source>
</reference>
<evidence type="ECO:0008006" key="3">
    <source>
        <dbReference type="Google" id="ProtNLM"/>
    </source>
</evidence>
<dbReference type="EMBL" id="FMZO01000003">
    <property type="protein sequence ID" value="SDC65553.1"/>
    <property type="molecule type" value="Genomic_DNA"/>
</dbReference>
<dbReference type="RefSeq" id="WP_090389618.1">
    <property type="nucleotide sequence ID" value="NZ_FMZO01000003.1"/>
</dbReference>
<proteinExistence type="predicted"/>